<keyword evidence="12" id="KW-1133">Transmembrane helix</keyword>
<evidence type="ECO:0000256" key="9">
    <source>
        <dbReference type="ARBA" id="ARBA00023295"/>
    </source>
</evidence>
<dbReference type="Proteomes" id="UP000094569">
    <property type="component" value="Unassembled WGS sequence"/>
</dbReference>
<comment type="caution">
    <text evidence="14">The sequence shown here is derived from an EMBL/GenBank/DDBJ whole genome shotgun (WGS) entry which is preliminary data.</text>
</comment>
<evidence type="ECO:0000313" key="14">
    <source>
        <dbReference type="EMBL" id="ODM17029.1"/>
    </source>
</evidence>
<reference evidence="14 15" key="1">
    <citation type="journal article" date="2016" name="BMC Genomics">
        <title>Comparative genomic and transcriptomic analyses of the Fuzhuan brick tea-fermentation fungus Aspergillus cristatus.</title>
        <authorList>
            <person name="Ge Y."/>
            <person name="Wang Y."/>
            <person name="Liu Y."/>
            <person name="Tan Y."/>
            <person name="Ren X."/>
            <person name="Zhang X."/>
            <person name="Hyde K.D."/>
            <person name="Liu Y."/>
            <person name="Liu Z."/>
        </authorList>
    </citation>
    <scope>NUCLEOTIDE SEQUENCE [LARGE SCALE GENOMIC DNA]</scope>
    <source>
        <strain evidence="14 15">GZAAS20.1005</strain>
    </source>
</reference>
<comment type="subcellular location">
    <subcellularLocation>
        <location evidence="2">Endomembrane system</location>
    </subcellularLocation>
</comment>
<name>A0A1E3B7W6_ASPCR</name>
<evidence type="ECO:0000256" key="6">
    <source>
        <dbReference type="ARBA" id="ARBA00022801"/>
    </source>
</evidence>
<keyword evidence="15" id="KW-1185">Reference proteome</keyword>
<dbReference type="EC" id="3.2.1.101" evidence="4 10"/>
<evidence type="ECO:0000256" key="2">
    <source>
        <dbReference type="ARBA" id="ARBA00004308"/>
    </source>
</evidence>
<dbReference type="GO" id="GO:0009272">
    <property type="term" value="P:fungal-type cell wall biogenesis"/>
    <property type="evidence" value="ECO:0007669"/>
    <property type="project" value="TreeGrafter"/>
</dbReference>
<keyword evidence="7 12" id="KW-0472">Membrane</keyword>
<evidence type="ECO:0000256" key="1">
    <source>
        <dbReference type="ARBA" id="ARBA00001452"/>
    </source>
</evidence>
<keyword evidence="6 10" id="KW-0378">Hydrolase</keyword>
<evidence type="ECO:0000256" key="4">
    <source>
        <dbReference type="ARBA" id="ARBA00012350"/>
    </source>
</evidence>
<evidence type="ECO:0000313" key="15">
    <source>
        <dbReference type="Proteomes" id="UP000094569"/>
    </source>
</evidence>
<dbReference type="SUPFAM" id="SSF48208">
    <property type="entry name" value="Six-hairpin glycosidases"/>
    <property type="match status" value="1"/>
</dbReference>
<sequence length="462" mass="51039">MRFISISVNSVWVSLAALWCFIGTQVDAIELDVTDQDSIKNVASQLAWDLVSFYTGNNTGDVPGNLPDPYYWWEAGAFFGTLINYWAYTGDTTYNDITKQAILHQAGENGDLMPTNQTRTEGNDDQAFWAFTAMMAAEYNFPNPEEDKPSWLAMAQAVFNEQAARWDMETCNGGLKWQIYSFNSGYQYKNAISNGCFFDLAARLARYTGNITYAEWAENTWDWAEAVGLLGEKYQVYDGTSETNNCSDINHIQWTYNNGVFLHGAAHMWNLTNGAQKWEKRITGLLDAQHVFFSKNQTSKNVMYESACEPQEMCTTDSTSFKAYLGRWMGDIAKIAPFTYDTVVSRLRPSAKAAAAQCLGGDTGRYCGTSWTKGSYDGTMGVGQQMSALEVIQANLLDTVGGPLTDRTGGSSDGDSSAGTGRTFAELPGQWRPLTLKDRAGAWAATGGLGAVVIGYTIFMFF</sequence>
<dbReference type="PIRSF" id="PIRSF016302">
    <property type="entry name" value="Man_a_manosd"/>
    <property type="match status" value="1"/>
</dbReference>
<dbReference type="GO" id="GO:0016052">
    <property type="term" value="P:carbohydrate catabolic process"/>
    <property type="evidence" value="ECO:0007669"/>
    <property type="project" value="InterPro"/>
</dbReference>
<evidence type="ECO:0000256" key="7">
    <source>
        <dbReference type="ARBA" id="ARBA00023136"/>
    </source>
</evidence>
<dbReference type="GO" id="GO:0012505">
    <property type="term" value="C:endomembrane system"/>
    <property type="evidence" value="ECO:0007669"/>
    <property type="project" value="UniProtKB-SubCell"/>
</dbReference>
<dbReference type="PANTHER" id="PTHR12145:SF36">
    <property type="entry name" value="MANNAN ENDO-1,6-ALPHA-MANNOSIDASE DCW1"/>
    <property type="match status" value="1"/>
</dbReference>
<dbReference type="Gene3D" id="1.50.10.20">
    <property type="match status" value="1"/>
</dbReference>
<evidence type="ECO:0000256" key="8">
    <source>
        <dbReference type="ARBA" id="ARBA00023180"/>
    </source>
</evidence>
<feature type="region of interest" description="Disordered" evidence="11">
    <location>
        <begin position="403"/>
        <end position="422"/>
    </location>
</feature>
<keyword evidence="8" id="KW-0325">Glycoprotein</keyword>
<keyword evidence="5 13" id="KW-0732">Signal</keyword>
<dbReference type="GO" id="GO:0008496">
    <property type="term" value="F:mannan endo-1,6-alpha-mannosidase activity"/>
    <property type="evidence" value="ECO:0007669"/>
    <property type="project" value="UniProtKB-UniRule"/>
</dbReference>
<dbReference type="FunFam" id="1.50.10.20:FF:000006">
    <property type="entry name" value="Mannan endo-1,6-alpha-mannosidase"/>
    <property type="match status" value="1"/>
</dbReference>
<comment type="catalytic activity">
    <reaction evidence="1 10">
        <text>Random hydrolysis of (1-&gt;6)-alpha-D-mannosidic linkages in unbranched (1-&gt;6)-mannans.</text>
        <dbReference type="EC" id="3.2.1.101"/>
    </reaction>
</comment>
<gene>
    <name evidence="14" type="ORF">SI65_07428</name>
</gene>
<dbReference type="OrthoDB" id="4187847at2759"/>
<organism evidence="14 15">
    <name type="scientific">Aspergillus cristatus</name>
    <name type="common">Chinese Fuzhuan brick tea-fermentation fungus</name>
    <name type="synonym">Eurotium cristatum</name>
    <dbReference type="NCBI Taxonomy" id="573508"/>
    <lineage>
        <taxon>Eukaryota</taxon>
        <taxon>Fungi</taxon>
        <taxon>Dikarya</taxon>
        <taxon>Ascomycota</taxon>
        <taxon>Pezizomycotina</taxon>
        <taxon>Eurotiomycetes</taxon>
        <taxon>Eurotiomycetidae</taxon>
        <taxon>Eurotiales</taxon>
        <taxon>Aspergillaceae</taxon>
        <taxon>Aspergillus</taxon>
        <taxon>Aspergillus subgen. Aspergillus</taxon>
    </lineage>
</organism>
<dbReference type="EMBL" id="JXNT01000009">
    <property type="protein sequence ID" value="ODM17029.1"/>
    <property type="molecule type" value="Genomic_DNA"/>
</dbReference>
<comment type="similarity">
    <text evidence="3 10">Belongs to the glycosyl hydrolase 76 family.</text>
</comment>
<dbReference type="VEuPathDB" id="FungiDB:SI65_07428"/>
<dbReference type="InterPro" id="IPR005198">
    <property type="entry name" value="Glyco_hydro_76"/>
</dbReference>
<dbReference type="STRING" id="573508.A0A1E3B7W6"/>
<feature type="transmembrane region" description="Helical" evidence="12">
    <location>
        <begin position="440"/>
        <end position="461"/>
    </location>
</feature>
<evidence type="ECO:0000256" key="3">
    <source>
        <dbReference type="ARBA" id="ARBA00009699"/>
    </source>
</evidence>
<protein>
    <recommendedName>
        <fullName evidence="4 10">Mannan endo-1,6-alpha-mannosidase</fullName>
        <ecNumber evidence="4 10">3.2.1.101</ecNumber>
    </recommendedName>
</protein>
<dbReference type="PANTHER" id="PTHR12145">
    <property type="entry name" value="MANNAN ENDO-1,6-ALPHA-MANNOSIDASE DCW1"/>
    <property type="match status" value="1"/>
</dbReference>
<dbReference type="InterPro" id="IPR008928">
    <property type="entry name" value="6-hairpin_glycosidase_sf"/>
</dbReference>
<feature type="compositionally biased region" description="Low complexity" evidence="11">
    <location>
        <begin position="405"/>
        <end position="422"/>
    </location>
</feature>
<dbReference type="InterPro" id="IPR014480">
    <property type="entry name" value="Mannan-1_6-alpha_mannosidase"/>
</dbReference>
<evidence type="ECO:0000256" key="10">
    <source>
        <dbReference type="PIRNR" id="PIRNR016302"/>
    </source>
</evidence>
<evidence type="ECO:0000256" key="13">
    <source>
        <dbReference type="SAM" id="SignalP"/>
    </source>
</evidence>
<evidence type="ECO:0000256" key="12">
    <source>
        <dbReference type="SAM" id="Phobius"/>
    </source>
</evidence>
<evidence type="ECO:0000256" key="11">
    <source>
        <dbReference type="SAM" id="MobiDB-lite"/>
    </source>
</evidence>
<feature type="signal peptide" evidence="13">
    <location>
        <begin position="1"/>
        <end position="28"/>
    </location>
</feature>
<keyword evidence="9 10" id="KW-0326">Glycosidase</keyword>
<accession>A0A1E3B7W6</accession>
<evidence type="ECO:0000256" key="5">
    <source>
        <dbReference type="ARBA" id="ARBA00022729"/>
    </source>
</evidence>
<feature type="chain" id="PRO_5009123548" description="Mannan endo-1,6-alpha-mannosidase" evidence="13">
    <location>
        <begin position="29"/>
        <end position="462"/>
    </location>
</feature>
<proteinExistence type="inferred from homology"/>
<dbReference type="AlphaFoldDB" id="A0A1E3B7W6"/>
<keyword evidence="12" id="KW-0812">Transmembrane</keyword>
<dbReference type="Pfam" id="PF03663">
    <property type="entry name" value="Glyco_hydro_76"/>
    <property type="match status" value="1"/>
</dbReference>